<evidence type="ECO:0000259" key="1">
    <source>
        <dbReference type="PROSITE" id="PS51664"/>
    </source>
</evidence>
<proteinExistence type="predicted"/>
<dbReference type="NCBIfam" id="TIGR00702">
    <property type="entry name" value="YcaO-type kinase domain"/>
    <property type="match status" value="1"/>
</dbReference>
<dbReference type="GO" id="GO:0016740">
    <property type="term" value="F:transferase activity"/>
    <property type="evidence" value="ECO:0007669"/>
    <property type="project" value="UniProtKB-KW"/>
</dbReference>
<name>A0A0F4PQA7_9GAMM</name>
<dbReference type="Gene3D" id="3.30.160.660">
    <property type="match status" value="1"/>
</dbReference>
<dbReference type="NCBIfam" id="NF040716">
    <property type="entry name" value="YcaO_for_S12"/>
    <property type="match status" value="1"/>
</dbReference>
<keyword evidence="2" id="KW-0808">Transferase</keyword>
<dbReference type="InterPro" id="IPR041080">
    <property type="entry name" value="YcaO_C"/>
</dbReference>
<organism evidence="2 3">
    <name type="scientific">Pseudoalteromonas ruthenica</name>
    <dbReference type="NCBI Taxonomy" id="151081"/>
    <lineage>
        <taxon>Bacteria</taxon>
        <taxon>Pseudomonadati</taxon>
        <taxon>Pseudomonadota</taxon>
        <taxon>Gammaproteobacteria</taxon>
        <taxon>Alteromonadales</taxon>
        <taxon>Pseudoalteromonadaceae</taxon>
        <taxon>Pseudoalteromonas</taxon>
    </lineage>
</organism>
<feature type="domain" description="YcaO" evidence="1">
    <location>
        <begin position="61"/>
        <end position="427"/>
    </location>
</feature>
<dbReference type="EMBL" id="JXXZ01000008">
    <property type="protein sequence ID" value="KJY99277.1"/>
    <property type="molecule type" value="Genomic_DNA"/>
</dbReference>
<accession>A0A0F4PQA7</accession>
<dbReference type="Proteomes" id="UP000033664">
    <property type="component" value="Unassembled WGS sequence"/>
</dbReference>
<dbReference type="PROSITE" id="PS51664">
    <property type="entry name" value="YCAO"/>
    <property type="match status" value="1"/>
</dbReference>
<dbReference type="Gene3D" id="3.30.1330.230">
    <property type="match status" value="1"/>
</dbReference>
<dbReference type="GeneID" id="58228893"/>
<reference evidence="2 3" key="1">
    <citation type="journal article" date="2015" name="BMC Genomics">
        <title>Genome mining reveals unlocked bioactive potential of marine Gram-negative bacteria.</title>
        <authorList>
            <person name="Machado H."/>
            <person name="Sonnenschein E.C."/>
            <person name="Melchiorsen J."/>
            <person name="Gram L."/>
        </authorList>
    </citation>
    <scope>NUCLEOTIDE SEQUENCE [LARGE SCALE GENOMIC DNA]</scope>
    <source>
        <strain evidence="2 3">S3137</strain>
    </source>
</reference>
<dbReference type="RefSeq" id="WP_045979401.1">
    <property type="nucleotide sequence ID" value="NZ_JXXY01000007.1"/>
</dbReference>
<dbReference type="eggNOG" id="COG1944">
    <property type="taxonomic scope" value="Bacteria"/>
</dbReference>
<dbReference type="AlphaFoldDB" id="A0A0F4PQA7"/>
<dbReference type="InterPro" id="IPR003776">
    <property type="entry name" value="YcaO-like_dom"/>
</dbReference>
<gene>
    <name evidence="2" type="ORF">TW72_10355</name>
</gene>
<evidence type="ECO:0000313" key="2">
    <source>
        <dbReference type="EMBL" id="KJY99277.1"/>
    </source>
</evidence>
<dbReference type="PANTHER" id="PTHR37809:SF1">
    <property type="entry name" value="RIBOSOMAL PROTEIN S12 METHYLTHIOTRANSFERASE ACCESSORY FACTOR YCAO"/>
    <property type="match status" value="1"/>
</dbReference>
<comment type="caution">
    <text evidence="2">The sequence shown here is derived from an EMBL/GenBank/DDBJ whole genome shotgun (WGS) entry which is preliminary data.</text>
</comment>
<dbReference type="GO" id="GO:0005840">
    <property type="term" value="C:ribosome"/>
    <property type="evidence" value="ECO:0007669"/>
    <property type="project" value="UniProtKB-KW"/>
</dbReference>
<dbReference type="Pfam" id="PF02624">
    <property type="entry name" value="YcaO"/>
    <property type="match status" value="1"/>
</dbReference>
<protein>
    <submittedName>
        <fullName evidence="2">Ribosomal protein S12 methylthiotransferase</fullName>
    </submittedName>
</protein>
<dbReference type="PATRIC" id="fig|151081.8.peg.1909"/>
<dbReference type="Pfam" id="PF18381">
    <property type="entry name" value="YcaO_C"/>
    <property type="match status" value="1"/>
</dbReference>
<sequence>MTEQTFIKGKDRDLESSISTMQNKLVALDINVEEALWLNPVANCYSVHIRDKDCGVMFTNGKGATDKACLASALGEYFERLSCNYFFADFYLGEEFANAEFTHYPSEKWFAVDGEQVPEGLMNEQLWDYFDPERELTPSHLYDFNSGNTERGICALPYTRVRDEEIAYIPVNVIGNIFVSNGMSAGNTKYEARVQGLSEVFERAIKNQIIAEGICLPEVPEEVVKQYPKIHQACEELRSHGFHLRIADASLGGKYPVMSVTLINPVDGSVFASFGAHPSFEVALERTVTELLQGRRLDQLDVFQCATFDNDEVASAENIELHFIDSSGLISYDFFRDQADFDFVHWDFSGNTEQEYQFCTDLIHDMGYDIYIMDYTHLNVYACRILVPGLSDIYPVDELIWRNNNEGAKFRQDFLSLDQYDAEQWMEIYDRLEEAGHSDIIRAAEFIGVVTDADTPWHTLRIGELKAHLCLAAQSEEAIDWVEWILHTDQISPERIRFFRCLKAVLEIKYDEQRAYSTYQSSLALMFGADNVELAIEIAEARIQFHGLSFPGLALEGFKKHHALLDGYRKLHRAKAQFWDRQVSDS</sequence>
<keyword evidence="2" id="KW-0689">Ribosomal protein</keyword>
<dbReference type="OrthoDB" id="9761274at2"/>
<dbReference type="PANTHER" id="PTHR37809">
    <property type="entry name" value="RIBOSOMAL PROTEIN S12 METHYLTHIOTRANSFERASE ACCESSORY FACTOR YCAO"/>
    <property type="match status" value="1"/>
</dbReference>
<evidence type="ECO:0000313" key="3">
    <source>
        <dbReference type="Proteomes" id="UP000033664"/>
    </source>
</evidence>
<keyword evidence="2" id="KW-0687">Ribonucleoprotein</keyword>
<keyword evidence="3" id="KW-1185">Reference proteome</keyword>